<protein>
    <submittedName>
        <fullName evidence="7">Amino acid permease-associated region</fullName>
    </submittedName>
</protein>
<keyword evidence="2" id="KW-1003">Cell membrane</keyword>
<evidence type="ECO:0000256" key="1">
    <source>
        <dbReference type="ARBA" id="ARBA00004651"/>
    </source>
</evidence>
<dbReference type="InterPro" id="IPR002293">
    <property type="entry name" value="AA/rel_permease1"/>
</dbReference>
<dbReference type="eggNOG" id="arCOG00009">
    <property type="taxonomic scope" value="Archaea"/>
</dbReference>
<feature type="transmembrane region" description="Helical" evidence="6">
    <location>
        <begin position="128"/>
        <end position="145"/>
    </location>
</feature>
<evidence type="ECO:0000256" key="2">
    <source>
        <dbReference type="ARBA" id="ARBA00022475"/>
    </source>
</evidence>
<dbReference type="OrthoDB" id="43026at2157"/>
<comment type="subcellular location">
    <subcellularLocation>
        <location evidence="1">Cell membrane</location>
        <topology evidence="1">Multi-pass membrane protein</topology>
    </subcellularLocation>
</comment>
<name>F2KQI1_ARCVS</name>
<reference evidence="7 8" key="1">
    <citation type="submission" date="2011-03" db="EMBL/GenBank/DDBJ databases">
        <title>The complete genome of Archaeoglobus veneficus SNP6.</title>
        <authorList>
            <consortium name="US DOE Joint Genome Institute (JGI-PGF)"/>
            <person name="Lucas S."/>
            <person name="Copeland A."/>
            <person name="Lapidus A."/>
            <person name="Bruce D."/>
            <person name="Goodwin L."/>
            <person name="Pitluck S."/>
            <person name="Kyrpides N."/>
            <person name="Mavromatis K."/>
            <person name="Pagani I."/>
            <person name="Ivanova N."/>
            <person name="Mikhailova N."/>
            <person name="Lu M."/>
            <person name="Detter J.C."/>
            <person name="Tapia R."/>
            <person name="Han C."/>
            <person name="Land M."/>
            <person name="Hauser L."/>
            <person name="Markowitz V."/>
            <person name="Cheng J.-F."/>
            <person name="Hugenholtz P."/>
            <person name="Woyke T."/>
            <person name="Wu D."/>
            <person name="Spring S."/>
            <person name="Brambilla E."/>
            <person name="Klenk H.-P."/>
            <person name="Eisen J.A."/>
        </authorList>
    </citation>
    <scope>NUCLEOTIDE SEQUENCE [LARGE SCALE GENOMIC DNA]</scope>
    <source>
        <strain>SNP6</strain>
    </source>
</reference>
<dbReference type="Gene3D" id="1.20.1740.10">
    <property type="entry name" value="Amino acid/polyamine transporter I"/>
    <property type="match status" value="1"/>
</dbReference>
<proteinExistence type="predicted"/>
<dbReference type="GeneID" id="10394841"/>
<evidence type="ECO:0000256" key="4">
    <source>
        <dbReference type="ARBA" id="ARBA00022989"/>
    </source>
</evidence>
<feature type="transmembrane region" description="Helical" evidence="6">
    <location>
        <begin position="226"/>
        <end position="250"/>
    </location>
</feature>
<feature type="transmembrane region" description="Helical" evidence="6">
    <location>
        <begin position="349"/>
        <end position="372"/>
    </location>
</feature>
<feature type="transmembrane region" description="Helical" evidence="6">
    <location>
        <begin position="188"/>
        <end position="206"/>
    </location>
</feature>
<sequence>MSLRKDVTLLQAVGIFVAGILGSGILILPSIAANVAGEASLIAWLLMTVLAAPIALTFGYLASAYPSAGGIAEYSRRAFGKRRLWRLSLDAEFTTGVMFLSVIPTAIPIVLLAGASYLAMVLGLGEKGAILIALTMLLAILLMNLRGVKFTGDVQLLLSVAVIILLLSISLSALPLTSFRGYGLSREVSWNVGKAMVLIFWCYMGWEAATHLSEEFRNPRDFPLSILLSLVVIGAVYMLVSYVVVGLHAYGEGLRGLTGLLFVAERTFGGFGKILVAILGSMTCFASANVYVASSSRLLYAMSRRGYFPSLLSKLNSRRVPGYSLALASTFVALTLVLMLFYGEAIEELVLLSNTVFIILYIIGSLAGLVLLDKKLCPAIAFIVCVAILLFVGGNILYPLAIVITAVLYVTLREKKVKT</sequence>
<feature type="transmembrane region" description="Helical" evidence="6">
    <location>
        <begin position="93"/>
        <end position="122"/>
    </location>
</feature>
<dbReference type="PANTHER" id="PTHR42770">
    <property type="entry name" value="AMINO ACID TRANSPORTER-RELATED"/>
    <property type="match status" value="1"/>
</dbReference>
<feature type="transmembrane region" description="Helical" evidence="6">
    <location>
        <begin position="41"/>
        <end position="72"/>
    </location>
</feature>
<evidence type="ECO:0000313" key="7">
    <source>
        <dbReference type="EMBL" id="AEA47714.1"/>
    </source>
</evidence>
<dbReference type="NCBIfam" id="NF008245">
    <property type="entry name" value="PRK11021.1"/>
    <property type="match status" value="1"/>
</dbReference>
<feature type="transmembrane region" description="Helical" evidence="6">
    <location>
        <begin position="157"/>
        <end position="176"/>
    </location>
</feature>
<evidence type="ECO:0000256" key="6">
    <source>
        <dbReference type="SAM" id="Phobius"/>
    </source>
</evidence>
<dbReference type="GO" id="GO:0022857">
    <property type="term" value="F:transmembrane transporter activity"/>
    <property type="evidence" value="ECO:0007669"/>
    <property type="project" value="InterPro"/>
</dbReference>
<dbReference type="KEGG" id="ave:Arcve_1715"/>
<keyword evidence="5 6" id="KW-0472">Membrane</keyword>
<feature type="transmembrane region" description="Helical" evidence="6">
    <location>
        <begin position="379"/>
        <end position="412"/>
    </location>
</feature>
<dbReference type="RefSeq" id="WP_013684370.1">
    <property type="nucleotide sequence ID" value="NC_015320.1"/>
</dbReference>
<dbReference type="PANTHER" id="PTHR42770:SF13">
    <property type="entry name" value="L-METHIONINE_BRANCHED-CHAIN AMINO ACID EXPORTER YJEH"/>
    <property type="match status" value="1"/>
</dbReference>
<dbReference type="Pfam" id="PF13520">
    <property type="entry name" value="AA_permease_2"/>
    <property type="match status" value="1"/>
</dbReference>
<keyword evidence="8" id="KW-1185">Reference proteome</keyword>
<feature type="transmembrane region" description="Helical" evidence="6">
    <location>
        <begin position="320"/>
        <end position="343"/>
    </location>
</feature>
<dbReference type="Proteomes" id="UP000008136">
    <property type="component" value="Chromosome"/>
</dbReference>
<evidence type="ECO:0000256" key="5">
    <source>
        <dbReference type="ARBA" id="ARBA00023136"/>
    </source>
</evidence>
<organism evidence="7 8">
    <name type="scientific">Archaeoglobus veneficus (strain DSM 11195 / SNP6)</name>
    <dbReference type="NCBI Taxonomy" id="693661"/>
    <lineage>
        <taxon>Archaea</taxon>
        <taxon>Methanobacteriati</taxon>
        <taxon>Methanobacteriota</taxon>
        <taxon>Archaeoglobi</taxon>
        <taxon>Archaeoglobales</taxon>
        <taxon>Archaeoglobaceae</taxon>
        <taxon>Archaeoglobus</taxon>
    </lineage>
</organism>
<evidence type="ECO:0000313" key="8">
    <source>
        <dbReference type="Proteomes" id="UP000008136"/>
    </source>
</evidence>
<dbReference type="EMBL" id="CP002588">
    <property type="protein sequence ID" value="AEA47714.1"/>
    <property type="molecule type" value="Genomic_DNA"/>
</dbReference>
<dbReference type="STRING" id="693661.Arcve_1715"/>
<keyword evidence="4 6" id="KW-1133">Transmembrane helix</keyword>
<gene>
    <name evidence="7" type="ordered locus">Arcve_1715</name>
</gene>
<accession>F2KQI1</accession>
<dbReference type="HOGENOM" id="CLU_007946_18_0_2"/>
<feature type="transmembrane region" description="Helical" evidence="6">
    <location>
        <begin position="12"/>
        <end position="35"/>
    </location>
</feature>
<dbReference type="GO" id="GO:0005886">
    <property type="term" value="C:plasma membrane"/>
    <property type="evidence" value="ECO:0007669"/>
    <property type="project" value="UniProtKB-SubCell"/>
</dbReference>
<evidence type="ECO:0000256" key="3">
    <source>
        <dbReference type="ARBA" id="ARBA00022692"/>
    </source>
</evidence>
<feature type="transmembrane region" description="Helical" evidence="6">
    <location>
        <begin position="270"/>
        <end position="300"/>
    </location>
</feature>
<dbReference type="InterPro" id="IPR050367">
    <property type="entry name" value="APC_superfamily"/>
</dbReference>
<dbReference type="AlphaFoldDB" id="F2KQI1"/>
<dbReference type="PIRSF" id="PIRSF006060">
    <property type="entry name" value="AA_transporter"/>
    <property type="match status" value="1"/>
</dbReference>
<keyword evidence="3 6" id="KW-0812">Transmembrane</keyword>